<proteinExistence type="predicted"/>
<evidence type="ECO:0000313" key="3">
    <source>
        <dbReference type="Proteomes" id="UP000324222"/>
    </source>
</evidence>
<feature type="compositionally biased region" description="Polar residues" evidence="1">
    <location>
        <begin position="31"/>
        <end position="46"/>
    </location>
</feature>
<dbReference type="EMBL" id="VSRR010028027">
    <property type="protein sequence ID" value="MPC68558.1"/>
    <property type="molecule type" value="Genomic_DNA"/>
</dbReference>
<sequence length="681" mass="73468">MGLIIEKQKTIEEVRPKQKEERTRRKMKDGPSQTHAVKSADSSSSRWKAIQAVARDNRSKLVRRHKDKSGTTAKSSEKTRRSRGDNGSGGRDGRSLRRGEVPPRKDGTLGSKHRGGVHSPGRLDRSSSFNRNHVNNRSIRGTNSSVRRNAKAMKSPSGTPTGATRRPPRASALTATFQTLVPLAALSPSLSGPEIATRVAFIACGVGGIGGVGGGGGGGDGNIIACGGGGGDVIRAQEAEVSNTTVCNEDAPGTKGSDENTDNLITDVASSLTCDRNTQEETGTELQTRKEISSQLCLASPPDGSDDTSSPGDGNTEEETGAQLQKEKESAPTLCLANSPDASKETSSPEVVTTQENAGVHLQNEEDFSLALCLASPPDVSKETPISENKTTQEETGMESQTIQESPSALHGASPRDHCGQTEDTPHMRDQSKRKLEAHRVSFTVYITELYAEEEDEIPAEEDTRAEGGKLGIAEEESDGGEKTEDKTHERQKMECETQRRERGGEEIVRKEMEEDETKQRWMTEDAAERSVGSVNNEEPDVTKSAGEMRDGTLLSLNEGREEVSIAAAGEGTEDNSISSEEDGEEATEREDAAQEGEEGEGIIPDSEERDTKEGMEEKNLIANANEQSVVFNTSAGDDEVERKEDTESSTVTAAQRDAIARMSEAERLHYRRQLLKGEFL</sequence>
<feature type="compositionally biased region" description="Low complexity" evidence="1">
    <location>
        <begin position="300"/>
        <end position="314"/>
    </location>
</feature>
<feature type="region of interest" description="Disordered" evidence="1">
    <location>
        <begin position="1"/>
        <end position="169"/>
    </location>
</feature>
<feature type="compositionally biased region" description="Basic and acidic residues" evidence="1">
    <location>
        <begin position="414"/>
        <end position="439"/>
    </location>
</feature>
<feature type="compositionally biased region" description="Basic and acidic residues" evidence="1">
    <location>
        <begin position="610"/>
        <end position="620"/>
    </location>
</feature>
<feature type="compositionally biased region" description="Basic and acidic residues" evidence="1">
    <location>
        <begin position="91"/>
        <end position="107"/>
    </location>
</feature>
<feature type="compositionally biased region" description="Polar residues" evidence="1">
    <location>
        <begin position="273"/>
        <end position="286"/>
    </location>
</feature>
<feature type="region of interest" description="Disordered" evidence="1">
    <location>
        <begin position="273"/>
        <end position="354"/>
    </location>
</feature>
<feature type="compositionally biased region" description="Polar residues" evidence="1">
    <location>
        <begin position="126"/>
        <end position="147"/>
    </location>
</feature>
<comment type="caution">
    <text evidence="2">The sequence shown here is derived from an EMBL/GenBank/DDBJ whole genome shotgun (WGS) entry which is preliminary data.</text>
</comment>
<evidence type="ECO:0000256" key="1">
    <source>
        <dbReference type="SAM" id="MobiDB-lite"/>
    </source>
</evidence>
<protein>
    <submittedName>
        <fullName evidence="2">Uncharacterized protein</fullName>
    </submittedName>
</protein>
<feature type="region of interest" description="Disordered" evidence="1">
    <location>
        <begin position="635"/>
        <end position="654"/>
    </location>
</feature>
<feature type="region of interest" description="Disordered" evidence="1">
    <location>
        <begin position="377"/>
        <end position="439"/>
    </location>
</feature>
<gene>
    <name evidence="2" type="ORF">E2C01_062760</name>
</gene>
<feature type="compositionally biased region" description="Acidic residues" evidence="1">
    <location>
        <begin position="580"/>
        <end position="609"/>
    </location>
</feature>
<accession>A0A5B7HI81</accession>
<reference evidence="2 3" key="1">
    <citation type="submission" date="2019-05" db="EMBL/GenBank/DDBJ databases">
        <title>Another draft genome of Portunus trituberculatus and its Hox gene families provides insights of decapod evolution.</title>
        <authorList>
            <person name="Jeong J.-H."/>
            <person name="Song I."/>
            <person name="Kim S."/>
            <person name="Choi T."/>
            <person name="Kim D."/>
            <person name="Ryu S."/>
            <person name="Kim W."/>
        </authorList>
    </citation>
    <scope>NUCLEOTIDE SEQUENCE [LARGE SCALE GENOMIC DNA]</scope>
    <source>
        <tissue evidence="2">Muscle</tissue>
    </source>
</reference>
<dbReference type="AlphaFoldDB" id="A0A5B7HI81"/>
<feature type="compositionally biased region" description="Basic and acidic residues" evidence="1">
    <location>
        <begin position="75"/>
        <end position="84"/>
    </location>
</feature>
<feature type="compositionally biased region" description="Polar residues" evidence="1">
    <location>
        <begin position="345"/>
        <end position="354"/>
    </location>
</feature>
<keyword evidence="3" id="KW-1185">Reference proteome</keyword>
<name>A0A5B7HI81_PORTR</name>
<feature type="compositionally biased region" description="Basic and acidic residues" evidence="1">
    <location>
        <begin position="480"/>
        <end position="529"/>
    </location>
</feature>
<feature type="region of interest" description="Disordered" evidence="1">
    <location>
        <begin position="454"/>
        <end position="627"/>
    </location>
</feature>
<feature type="compositionally biased region" description="Basic and acidic residues" evidence="1">
    <location>
        <begin position="1"/>
        <end position="23"/>
    </location>
</feature>
<evidence type="ECO:0000313" key="2">
    <source>
        <dbReference type="EMBL" id="MPC68558.1"/>
    </source>
</evidence>
<feature type="compositionally biased region" description="Polar residues" evidence="1">
    <location>
        <begin position="384"/>
        <end position="407"/>
    </location>
</feature>
<dbReference type="Proteomes" id="UP000324222">
    <property type="component" value="Unassembled WGS sequence"/>
</dbReference>
<organism evidence="2 3">
    <name type="scientific">Portunus trituberculatus</name>
    <name type="common">Swimming crab</name>
    <name type="synonym">Neptunus trituberculatus</name>
    <dbReference type="NCBI Taxonomy" id="210409"/>
    <lineage>
        <taxon>Eukaryota</taxon>
        <taxon>Metazoa</taxon>
        <taxon>Ecdysozoa</taxon>
        <taxon>Arthropoda</taxon>
        <taxon>Crustacea</taxon>
        <taxon>Multicrustacea</taxon>
        <taxon>Malacostraca</taxon>
        <taxon>Eumalacostraca</taxon>
        <taxon>Eucarida</taxon>
        <taxon>Decapoda</taxon>
        <taxon>Pleocyemata</taxon>
        <taxon>Brachyura</taxon>
        <taxon>Eubrachyura</taxon>
        <taxon>Portunoidea</taxon>
        <taxon>Portunidae</taxon>
        <taxon>Portuninae</taxon>
        <taxon>Portunus</taxon>
    </lineage>
</organism>